<keyword evidence="9" id="KW-0521">NADP</keyword>
<dbReference type="InterPro" id="IPR011990">
    <property type="entry name" value="TPR-like_helical_dom_sf"/>
</dbReference>
<evidence type="ECO:0000256" key="6">
    <source>
        <dbReference type="ARBA" id="ARBA00022803"/>
    </source>
</evidence>
<reference evidence="13" key="1">
    <citation type="submission" date="2021-02" db="EMBL/GenBank/DDBJ databases">
        <authorList>
            <person name="Nowell W R."/>
        </authorList>
    </citation>
    <scope>NUCLEOTIDE SEQUENCE</scope>
</reference>
<evidence type="ECO:0000256" key="9">
    <source>
        <dbReference type="RuleBase" id="RU361228"/>
    </source>
</evidence>
<name>A0A821W0W5_9BILA</name>
<dbReference type="EC" id="2.4.2.31" evidence="9"/>
<gene>
    <name evidence="12" type="ORF">HFQ381_LOCUS24179</name>
    <name evidence="10" type="ORF">LUA448_LOCUS6591</name>
    <name evidence="13" type="ORF">TOA249_LOCUS31804</name>
    <name evidence="11" type="ORF">UJA718_LOCUS19426</name>
</gene>
<evidence type="ECO:0000256" key="4">
    <source>
        <dbReference type="ARBA" id="ARBA00022695"/>
    </source>
</evidence>
<dbReference type="Gene3D" id="1.25.40.10">
    <property type="entry name" value="Tetratricopeptide repeat domain"/>
    <property type="match status" value="1"/>
</dbReference>
<keyword evidence="15" id="KW-1185">Reference proteome</keyword>
<dbReference type="PROSITE" id="PS51996">
    <property type="entry name" value="TR_MART"/>
    <property type="match status" value="1"/>
</dbReference>
<evidence type="ECO:0000256" key="1">
    <source>
        <dbReference type="ARBA" id="ARBA00009558"/>
    </source>
</evidence>
<dbReference type="SUPFAM" id="SSF48452">
    <property type="entry name" value="TPR-like"/>
    <property type="match status" value="1"/>
</dbReference>
<dbReference type="EMBL" id="CAJOBS010006837">
    <property type="protein sequence ID" value="CAF4916793.1"/>
    <property type="molecule type" value="Genomic_DNA"/>
</dbReference>
<dbReference type="PROSITE" id="PS50005">
    <property type="entry name" value="TPR"/>
    <property type="match status" value="2"/>
</dbReference>
<accession>A0A821W0W5</accession>
<dbReference type="GO" id="GO:0016779">
    <property type="term" value="F:nucleotidyltransferase activity"/>
    <property type="evidence" value="ECO:0007669"/>
    <property type="project" value="UniProtKB-KW"/>
</dbReference>
<evidence type="ECO:0000256" key="8">
    <source>
        <dbReference type="PROSITE-ProRule" id="PRU00339"/>
    </source>
</evidence>
<dbReference type="SUPFAM" id="SSF56399">
    <property type="entry name" value="ADP-ribosylation"/>
    <property type="match status" value="1"/>
</dbReference>
<comment type="caution">
    <text evidence="13">The sequence shown here is derived from an EMBL/GenBank/DDBJ whole genome shotgun (WGS) entry which is preliminary data.</text>
</comment>
<keyword evidence="4" id="KW-0548">Nucleotidyltransferase</keyword>
<keyword evidence="6 8" id="KW-0802">TPR repeat</keyword>
<dbReference type="GO" id="GO:0106274">
    <property type="term" value="F:NAD+-protein-arginine ADP-ribosyltransferase activity"/>
    <property type="evidence" value="ECO:0007669"/>
    <property type="project" value="UniProtKB-EC"/>
</dbReference>
<protein>
    <recommendedName>
        <fullName evidence="9">NAD(P)(+)--arginine ADP-ribosyltransferase</fullName>
        <ecNumber evidence="9">2.4.2.31</ecNumber>
    </recommendedName>
    <alternativeName>
        <fullName evidence="9">Mono(ADP-ribosyl)transferase</fullName>
    </alternativeName>
</protein>
<evidence type="ECO:0000313" key="12">
    <source>
        <dbReference type="EMBL" id="CAF4454915.1"/>
    </source>
</evidence>
<evidence type="ECO:0000313" key="14">
    <source>
        <dbReference type="Proteomes" id="UP000663838"/>
    </source>
</evidence>
<dbReference type="EMBL" id="CAJNYD010000635">
    <property type="protein sequence ID" value="CAF3281875.1"/>
    <property type="molecule type" value="Genomic_DNA"/>
</dbReference>
<dbReference type="AlphaFoldDB" id="A0A821W0W5"/>
<dbReference type="InterPro" id="IPR019734">
    <property type="entry name" value="TPR_rpt"/>
</dbReference>
<evidence type="ECO:0000313" key="13">
    <source>
        <dbReference type="EMBL" id="CAF4916793.1"/>
    </source>
</evidence>
<keyword evidence="9" id="KW-0520">NAD</keyword>
<evidence type="ECO:0000256" key="3">
    <source>
        <dbReference type="ARBA" id="ARBA00022679"/>
    </source>
</evidence>
<evidence type="ECO:0000256" key="2">
    <source>
        <dbReference type="ARBA" id="ARBA00022676"/>
    </source>
</evidence>
<dbReference type="PANTHER" id="PTHR45641:SF1">
    <property type="entry name" value="AAA+ ATPASE DOMAIN-CONTAINING PROTEIN"/>
    <property type="match status" value="1"/>
</dbReference>
<dbReference type="PANTHER" id="PTHR45641">
    <property type="entry name" value="TETRATRICOPEPTIDE REPEAT PROTEIN (AFU_ORTHOLOGUE AFUA_6G03870)"/>
    <property type="match status" value="1"/>
</dbReference>
<organism evidence="13 14">
    <name type="scientific">Rotaria socialis</name>
    <dbReference type="NCBI Taxonomy" id="392032"/>
    <lineage>
        <taxon>Eukaryota</taxon>
        <taxon>Metazoa</taxon>
        <taxon>Spiralia</taxon>
        <taxon>Gnathifera</taxon>
        <taxon>Rotifera</taxon>
        <taxon>Eurotatoria</taxon>
        <taxon>Bdelloidea</taxon>
        <taxon>Philodinida</taxon>
        <taxon>Philodinidae</taxon>
        <taxon>Rotaria</taxon>
    </lineage>
</organism>
<feature type="repeat" description="TPR" evidence="8">
    <location>
        <begin position="482"/>
        <end position="515"/>
    </location>
</feature>
<dbReference type="Pfam" id="PF13424">
    <property type="entry name" value="TPR_12"/>
    <property type="match status" value="2"/>
</dbReference>
<dbReference type="InterPro" id="IPR000768">
    <property type="entry name" value="ART"/>
</dbReference>
<keyword evidence="2 9" id="KW-0328">Glycosyltransferase</keyword>
<comment type="catalytic activity">
    <reaction evidence="7 9">
        <text>L-arginyl-[protein] + NAD(+) = N(omega)-(ADP-D-ribosyl)-L-arginyl-[protein] + nicotinamide + H(+)</text>
        <dbReference type="Rhea" id="RHEA:19149"/>
        <dbReference type="Rhea" id="RHEA-COMP:10532"/>
        <dbReference type="Rhea" id="RHEA-COMP:15087"/>
        <dbReference type="ChEBI" id="CHEBI:15378"/>
        <dbReference type="ChEBI" id="CHEBI:17154"/>
        <dbReference type="ChEBI" id="CHEBI:29965"/>
        <dbReference type="ChEBI" id="CHEBI:57540"/>
        <dbReference type="ChEBI" id="CHEBI:142554"/>
        <dbReference type="EC" id="2.4.2.31"/>
    </reaction>
</comment>
<evidence type="ECO:0000256" key="5">
    <source>
        <dbReference type="ARBA" id="ARBA00022737"/>
    </source>
</evidence>
<dbReference type="Gene3D" id="3.90.176.10">
    <property type="entry name" value="Toxin ADP-ribosyltransferase, Chain A, domain 1"/>
    <property type="match status" value="1"/>
</dbReference>
<evidence type="ECO:0000256" key="7">
    <source>
        <dbReference type="ARBA" id="ARBA00047597"/>
    </source>
</evidence>
<dbReference type="EMBL" id="CAJOBO010002510">
    <property type="protein sequence ID" value="CAF4454915.1"/>
    <property type="molecule type" value="Genomic_DNA"/>
</dbReference>
<dbReference type="Proteomes" id="UP000663851">
    <property type="component" value="Unassembled WGS sequence"/>
</dbReference>
<evidence type="ECO:0000313" key="11">
    <source>
        <dbReference type="EMBL" id="CAF4405548.1"/>
    </source>
</evidence>
<keyword evidence="3 9" id="KW-0808">Transferase</keyword>
<dbReference type="Proteomes" id="UP000663833">
    <property type="component" value="Unassembled WGS sequence"/>
</dbReference>
<dbReference type="SMART" id="SM00028">
    <property type="entry name" value="TPR"/>
    <property type="match status" value="3"/>
</dbReference>
<evidence type="ECO:0000313" key="15">
    <source>
        <dbReference type="Proteomes" id="UP000663873"/>
    </source>
</evidence>
<dbReference type="Proteomes" id="UP000663838">
    <property type="component" value="Unassembled WGS sequence"/>
</dbReference>
<comment type="similarity">
    <text evidence="1 9">Belongs to the Arg-specific ADP-ribosyltransferase family.</text>
</comment>
<dbReference type="Proteomes" id="UP000663873">
    <property type="component" value="Unassembled WGS sequence"/>
</dbReference>
<dbReference type="Pfam" id="PF01129">
    <property type="entry name" value="ART"/>
    <property type="match status" value="1"/>
</dbReference>
<evidence type="ECO:0000313" key="10">
    <source>
        <dbReference type="EMBL" id="CAF3281875.1"/>
    </source>
</evidence>
<keyword evidence="5" id="KW-0677">Repeat</keyword>
<sequence length="603" mass="69769">MSTPARRNFQRDSVIWLDKNVTTSKDCAKARHDLQAITNSVKTFSNPNTCVDFLLRMNSNDELVFFIVSDTLGEGIIQLIHPMQHVHRIYVYSSNTSNIVSWTNQYDKVSPNVFENVTSICEQLKNDRKKYENDFVAISFVSKSEIDAENRQDPSFMYNQLLKDILKDNKNDAEEVARKQMLDFCREYYKNNDCELKIIEEFEREFFPEHAFYWYTRDCFLYKILNKALWTPEPAILYKLRYFIRHLDQQLTITASQQLQRQHVKKVFRGQGIPTCEFNKLRNGVGGLLSFNNFLSTSLNRNIARDFAEPAKYLSDETSVIFSMNIDSHKSKCSFIVVGNLGFYQNLEQEVLFSMGTVFLIENVKKTSTDQWEVQLTLTDNTVDNLAHYTAKVRKQIHSSHILISLVKLMDEMGQYKMIDVFADVFAEDNIIHQHPGRLAEMQHAMGSAYLSAGNKNKALEFLENALATYLTLVPADYPSLSPTYNNIGSVYLSKKNHKKALEYQQKALDCQLNASDPNLNSIATYSMNMATIHESLGQHDEALVHLQRALELQKQYLGEDDPALSLTYDVIARICYEKQEFERAGMSRLEMRTLFPWIVFVF</sequence>
<feature type="repeat" description="TPR" evidence="8">
    <location>
        <begin position="524"/>
        <end position="557"/>
    </location>
</feature>
<proteinExistence type="inferred from homology"/>
<dbReference type="EMBL" id="CAJOBP010003447">
    <property type="protein sequence ID" value="CAF4405548.1"/>
    <property type="molecule type" value="Genomic_DNA"/>
</dbReference>